<dbReference type="Proteomes" id="UP000717515">
    <property type="component" value="Unassembled WGS sequence"/>
</dbReference>
<comment type="caution">
    <text evidence="1">The sequence shown here is derived from an EMBL/GenBank/DDBJ whole genome shotgun (WGS) entry which is preliminary data.</text>
</comment>
<organism evidence="1 2">
    <name type="scientific">Mortierella alpina</name>
    <name type="common">Oleaginous fungus</name>
    <name type="synonym">Mortierella renispora</name>
    <dbReference type="NCBI Taxonomy" id="64518"/>
    <lineage>
        <taxon>Eukaryota</taxon>
        <taxon>Fungi</taxon>
        <taxon>Fungi incertae sedis</taxon>
        <taxon>Mucoromycota</taxon>
        <taxon>Mortierellomycotina</taxon>
        <taxon>Mortierellomycetes</taxon>
        <taxon>Mortierellales</taxon>
        <taxon>Mortierellaceae</taxon>
        <taxon>Mortierella</taxon>
    </lineage>
</organism>
<sequence>MSTHSSFEQDQQLFADTLLKIQIHSALAKEHVQNKKSPLPLLAQSCSILDNLPQSASPHWTDAQRLLISSLKIDTWIAFSDACIQSKDWIQAEASLQRLCTLLEIAAGPLSLRAKKNLSNKHVSNRNKADASTSHSSIPAADPVLLPLDLETNPSTPAALSVLKALDTDPAEEQRQGATMLIETWGKMRQVYENMGKMDMANNFTKRIEKMRDRLKDVVPKV</sequence>
<evidence type="ECO:0000313" key="2">
    <source>
        <dbReference type="Proteomes" id="UP000717515"/>
    </source>
</evidence>
<gene>
    <name evidence="1" type="ORF">KVV02_006102</name>
</gene>
<proteinExistence type="predicted"/>
<name>A0A9P8A446_MORAP</name>
<dbReference type="EMBL" id="JAIFTL010000065">
    <property type="protein sequence ID" value="KAG9324508.1"/>
    <property type="molecule type" value="Genomic_DNA"/>
</dbReference>
<protein>
    <submittedName>
        <fullName evidence="1">Uncharacterized protein</fullName>
    </submittedName>
</protein>
<evidence type="ECO:0000313" key="1">
    <source>
        <dbReference type="EMBL" id="KAG9324508.1"/>
    </source>
</evidence>
<accession>A0A9P8A446</accession>
<reference evidence="1" key="1">
    <citation type="submission" date="2021-07" db="EMBL/GenBank/DDBJ databases">
        <title>Draft genome of Mortierella alpina, strain LL118, isolated from an aspen leaf litter sample.</title>
        <authorList>
            <person name="Yang S."/>
            <person name="Vinatzer B.A."/>
        </authorList>
    </citation>
    <scope>NUCLEOTIDE SEQUENCE</scope>
    <source>
        <strain evidence="1">LL118</strain>
    </source>
</reference>
<dbReference type="AlphaFoldDB" id="A0A9P8A446"/>